<sequence>MAKLRLMGTHEIRVRLGGISRQRVYELTMRRSFPEPAAELEQGRVWLAEDVERWIAEHRSELADSESGD</sequence>
<evidence type="ECO:0000313" key="1">
    <source>
        <dbReference type="EMBL" id="GGM61106.1"/>
    </source>
</evidence>
<evidence type="ECO:0000313" key="2">
    <source>
        <dbReference type="Proteomes" id="UP000608890"/>
    </source>
</evidence>
<gene>
    <name evidence="1" type="ORF">GCM10011608_52680</name>
</gene>
<comment type="caution">
    <text evidence="1">The sequence shown here is derived from an EMBL/GenBank/DDBJ whole genome shotgun (WGS) entry which is preliminary data.</text>
</comment>
<dbReference type="Proteomes" id="UP000608890">
    <property type="component" value="Unassembled WGS sequence"/>
</dbReference>
<dbReference type="AlphaFoldDB" id="A0A917U7P5"/>
<reference evidence="1" key="2">
    <citation type="submission" date="2020-09" db="EMBL/GenBank/DDBJ databases">
        <authorList>
            <person name="Sun Q."/>
            <person name="Zhou Y."/>
        </authorList>
    </citation>
    <scope>NUCLEOTIDE SEQUENCE</scope>
    <source>
        <strain evidence="1">CGMCC 4.7312</strain>
    </source>
</reference>
<protein>
    <submittedName>
        <fullName evidence="1">Uncharacterized protein</fullName>
    </submittedName>
</protein>
<proteinExistence type="predicted"/>
<dbReference type="EMBL" id="BMNB01000034">
    <property type="protein sequence ID" value="GGM61106.1"/>
    <property type="molecule type" value="Genomic_DNA"/>
</dbReference>
<keyword evidence="2" id="KW-1185">Reference proteome</keyword>
<organism evidence="1 2">
    <name type="scientific">Micromonospora sonchi</name>
    <dbReference type="NCBI Taxonomy" id="1763543"/>
    <lineage>
        <taxon>Bacteria</taxon>
        <taxon>Bacillati</taxon>
        <taxon>Actinomycetota</taxon>
        <taxon>Actinomycetes</taxon>
        <taxon>Micromonosporales</taxon>
        <taxon>Micromonosporaceae</taxon>
        <taxon>Micromonospora</taxon>
    </lineage>
</organism>
<name>A0A917U7P5_9ACTN</name>
<accession>A0A917U7P5</accession>
<reference evidence="1" key="1">
    <citation type="journal article" date="2014" name="Int. J. Syst. Evol. Microbiol.">
        <title>Complete genome sequence of Corynebacterium casei LMG S-19264T (=DSM 44701T), isolated from a smear-ripened cheese.</title>
        <authorList>
            <consortium name="US DOE Joint Genome Institute (JGI-PGF)"/>
            <person name="Walter F."/>
            <person name="Albersmeier A."/>
            <person name="Kalinowski J."/>
            <person name="Ruckert C."/>
        </authorList>
    </citation>
    <scope>NUCLEOTIDE SEQUENCE</scope>
    <source>
        <strain evidence="1">CGMCC 4.7312</strain>
    </source>
</reference>